<evidence type="ECO:0000259" key="6">
    <source>
        <dbReference type="Pfam" id="PF05175"/>
    </source>
</evidence>
<dbReference type="InterPro" id="IPR004556">
    <property type="entry name" value="HemK-like"/>
</dbReference>
<evidence type="ECO:0000256" key="1">
    <source>
        <dbReference type="ARBA" id="ARBA00012771"/>
    </source>
</evidence>
<gene>
    <name evidence="7" type="ORF">FDO65_06475</name>
</gene>
<dbReference type="Pfam" id="PF05175">
    <property type="entry name" value="MTS"/>
    <property type="match status" value="1"/>
</dbReference>
<dbReference type="InterPro" id="IPR007848">
    <property type="entry name" value="Small_mtfrase_dom"/>
</dbReference>
<proteinExistence type="predicted"/>
<evidence type="ECO:0000256" key="2">
    <source>
        <dbReference type="ARBA" id="ARBA00022603"/>
    </source>
</evidence>
<comment type="caution">
    <text evidence="7">The sequence shown here is derived from an EMBL/GenBank/DDBJ whole genome shotgun (WGS) entry which is preliminary data.</text>
</comment>
<dbReference type="Gene3D" id="1.10.8.10">
    <property type="entry name" value="DNA helicase RuvA subunit, C-terminal domain"/>
    <property type="match status" value="1"/>
</dbReference>
<sequence length="274" mass="29121">MASAQLIGRLRAAGCVFAEEEAQILVRAARDRAQLEAWCTRRVAGEPLEHVVGEVAFAGRTFLVGPGTFVPRRRSEYLVERVLRAAAAPTGASLTLVEMCCGVGAIGLSAAQELHRRGVRVDLHLADVDPVALYWAERNAHRAGLPAVRLHRGDLWSALPPELRGAVDVVMANAPYVPTSEIVLLPPEARLHEPVAALDGGPDGTDLHHRLADDAPRWLRPGGVLVIETSDGQAAVTAELMEAAGLRARIDRAPARWGTAVTGRQAGPGSGRPG</sequence>
<dbReference type="NCBIfam" id="TIGR00536">
    <property type="entry name" value="hemK_fam"/>
    <property type="match status" value="1"/>
</dbReference>
<keyword evidence="8" id="KW-1185">Reference proteome</keyword>
<dbReference type="EMBL" id="SZZH01000001">
    <property type="protein sequence ID" value="TKV62200.1"/>
    <property type="molecule type" value="Genomic_DNA"/>
</dbReference>
<feature type="domain" description="Methyltransferase small" evidence="6">
    <location>
        <begin position="93"/>
        <end position="177"/>
    </location>
</feature>
<dbReference type="AlphaFoldDB" id="A0A4U6QNF0"/>
<dbReference type="Gene3D" id="3.40.50.150">
    <property type="entry name" value="Vaccinia Virus protein VP39"/>
    <property type="match status" value="1"/>
</dbReference>
<dbReference type="CDD" id="cd02440">
    <property type="entry name" value="AdoMet_MTases"/>
    <property type="match status" value="1"/>
</dbReference>
<dbReference type="InterPro" id="IPR050320">
    <property type="entry name" value="N5-glutamine_MTase"/>
</dbReference>
<organism evidence="7 8">
    <name type="scientific">Nakamurella flava</name>
    <dbReference type="NCBI Taxonomy" id="2576308"/>
    <lineage>
        <taxon>Bacteria</taxon>
        <taxon>Bacillati</taxon>
        <taxon>Actinomycetota</taxon>
        <taxon>Actinomycetes</taxon>
        <taxon>Nakamurellales</taxon>
        <taxon>Nakamurellaceae</taxon>
        <taxon>Nakamurella</taxon>
    </lineage>
</organism>
<reference evidence="7 8" key="1">
    <citation type="submission" date="2019-05" db="EMBL/GenBank/DDBJ databases">
        <title>Nakamurella sp. N5BH11, whole genome shotgun sequence.</title>
        <authorList>
            <person name="Tuo L."/>
        </authorList>
    </citation>
    <scope>NUCLEOTIDE SEQUENCE [LARGE SCALE GENOMIC DNA]</scope>
    <source>
        <strain evidence="7 8">N5BH11</strain>
    </source>
</reference>
<keyword evidence="3" id="KW-0808">Transferase</keyword>
<dbReference type="NCBIfam" id="TIGR03704">
    <property type="entry name" value="PrmC_rel_meth"/>
    <property type="match status" value="1"/>
</dbReference>
<dbReference type="InterPro" id="IPR029063">
    <property type="entry name" value="SAM-dependent_MTases_sf"/>
</dbReference>
<protein>
    <recommendedName>
        <fullName evidence="1">peptide chain release factor N(5)-glutamine methyltransferase</fullName>
        <ecNumber evidence="1">2.1.1.297</ecNumber>
    </recommendedName>
</protein>
<dbReference type="InterPro" id="IPR022446">
    <property type="entry name" value="MeTrfrase_put"/>
</dbReference>
<dbReference type="PANTHER" id="PTHR18895">
    <property type="entry name" value="HEMK METHYLTRANSFERASE"/>
    <property type="match status" value="1"/>
</dbReference>
<dbReference type="PANTHER" id="PTHR18895:SF74">
    <property type="entry name" value="MTRF1L RELEASE FACTOR GLUTAMINE METHYLTRANSFERASE"/>
    <property type="match status" value="1"/>
</dbReference>
<dbReference type="EC" id="2.1.1.297" evidence="1"/>
<keyword evidence="2" id="KW-0489">Methyltransferase</keyword>
<dbReference type="SUPFAM" id="SSF53335">
    <property type="entry name" value="S-adenosyl-L-methionine-dependent methyltransferases"/>
    <property type="match status" value="1"/>
</dbReference>
<evidence type="ECO:0000256" key="4">
    <source>
        <dbReference type="ARBA" id="ARBA00022691"/>
    </source>
</evidence>
<evidence type="ECO:0000313" key="7">
    <source>
        <dbReference type="EMBL" id="TKV62200.1"/>
    </source>
</evidence>
<keyword evidence="4" id="KW-0949">S-adenosyl-L-methionine</keyword>
<dbReference type="GO" id="GO:0032259">
    <property type="term" value="P:methylation"/>
    <property type="evidence" value="ECO:0007669"/>
    <property type="project" value="UniProtKB-KW"/>
</dbReference>
<dbReference type="Proteomes" id="UP000306985">
    <property type="component" value="Unassembled WGS sequence"/>
</dbReference>
<evidence type="ECO:0000313" key="8">
    <source>
        <dbReference type="Proteomes" id="UP000306985"/>
    </source>
</evidence>
<evidence type="ECO:0000256" key="3">
    <source>
        <dbReference type="ARBA" id="ARBA00022679"/>
    </source>
</evidence>
<name>A0A4U6QNF0_9ACTN</name>
<dbReference type="OrthoDB" id="9800643at2"/>
<dbReference type="GO" id="GO:0008276">
    <property type="term" value="F:protein methyltransferase activity"/>
    <property type="evidence" value="ECO:0007669"/>
    <property type="project" value="InterPro"/>
</dbReference>
<evidence type="ECO:0000256" key="5">
    <source>
        <dbReference type="ARBA" id="ARBA00048391"/>
    </source>
</evidence>
<accession>A0A4U6QNF0</accession>
<comment type="catalytic activity">
    <reaction evidence="5">
        <text>L-glutaminyl-[peptide chain release factor] + S-adenosyl-L-methionine = N(5)-methyl-L-glutaminyl-[peptide chain release factor] + S-adenosyl-L-homocysteine + H(+)</text>
        <dbReference type="Rhea" id="RHEA:42896"/>
        <dbReference type="Rhea" id="RHEA-COMP:10271"/>
        <dbReference type="Rhea" id="RHEA-COMP:10272"/>
        <dbReference type="ChEBI" id="CHEBI:15378"/>
        <dbReference type="ChEBI" id="CHEBI:30011"/>
        <dbReference type="ChEBI" id="CHEBI:57856"/>
        <dbReference type="ChEBI" id="CHEBI:59789"/>
        <dbReference type="ChEBI" id="CHEBI:61891"/>
        <dbReference type="EC" id="2.1.1.297"/>
    </reaction>
</comment>